<dbReference type="Proteomes" id="UP000242610">
    <property type="component" value="Unassembled WGS sequence"/>
</dbReference>
<organism evidence="3 4">
    <name type="scientific">Bifidobacterium commune</name>
    <dbReference type="NCBI Taxonomy" id="1505727"/>
    <lineage>
        <taxon>Bacteria</taxon>
        <taxon>Bacillati</taxon>
        <taxon>Actinomycetota</taxon>
        <taxon>Actinomycetes</taxon>
        <taxon>Bifidobacteriales</taxon>
        <taxon>Bifidobacteriaceae</taxon>
        <taxon>Bifidobacterium</taxon>
    </lineage>
</organism>
<reference evidence="4" key="1">
    <citation type="submission" date="2016-08" db="EMBL/GenBank/DDBJ databases">
        <authorList>
            <person name="Varghese N."/>
            <person name="Submissions Spin"/>
        </authorList>
    </citation>
    <scope>NUCLEOTIDE SEQUENCE [LARGE SCALE GENOMIC DNA]</scope>
    <source>
        <strain evidence="4">R-52791</strain>
    </source>
</reference>
<gene>
    <name evidence="3" type="ORF">GA0061077_0248</name>
</gene>
<dbReference type="Pfam" id="PF11268">
    <property type="entry name" value="DUF3071"/>
    <property type="match status" value="1"/>
</dbReference>
<dbReference type="NCBIfam" id="NF040712">
    <property type="entry name" value="SepH"/>
    <property type="match status" value="1"/>
</dbReference>
<name>A0A1C4H1H5_9BIFI</name>
<sequence>MPVGSLQEAQFDHVDEDGELVFRARGLKFRVVVNDELEHAILEARQILSETSETENPGTAKTLPISSIQALIRAGAQPDKVAEKYGLSQALVRRFATPVETERQYAIKQFLSVSAPKGSKVRSVEELIARTLAAARIGMESVTWSATRRGREPWQITATFSTQRNRVQAEWAWNMHDNTVECQNSVAQILLGEVKTVQASQGNVTSDLSDGTEHASSNQVKRHPEDNIEAAAQPKSTSSNDTTGTELGANNRLPGDSLRSARIANTVASLQEQPQDNQPTDSKKNRNNTSVLSQEKSEANESVSLPYEVPKTQFTQPVSGTTTTSEPATPSDAFPLPLPQREPAESNGVSKPSIPHDARKESIDAEKRTDSFSNNEKSDQKQSKRKSGRSAIPSWDEILFGE</sequence>
<evidence type="ECO:0000259" key="2">
    <source>
        <dbReference type="Pfam" id="PF11268"/>
    </source>
</evidence>
<feature type="compositionally biased region" description="Polar residues" evidence="1">
    <location>
        <begin position="266"/>
        <end position="280"/>
    </location>
</feature>
<evidence type="ECO:0000313" key="4">
    <source>
        <dbReference type="Proteomes" id="UP000242610"/>
    </source>
</evidence>
<keyword evidence="4" id="KW-1185">Reference proteome</keyword>
<protein>
    <recommendedName>
        <fullName evidence="2">DUF3071 domain-containing protein</fullName>
    </recommendedName>
</protein>
<dbReference type="EMBL" id="FMBL01000001">
    <property type="protein sequence ID" value="SCC78410.1"/>
    <property type="molecule type" value="Genomic_DNA"/>
</dbReference>
<accession>A0A1C4H1H5</accession>
<dbReference type="AlphaFoldDB" id="A0A1C4H1H5"/>
<feature type="region of interest" description="Disordered" evidence="1">
    <location>
        <begin position="202"/>
        <end position="402"/>
    </location>
</feature>
<dbReference type="RefSeq" id="WP_091847138.1">
    <property type="nucleotide sequence ID" value="NZ_FMBL01000001.1"/>
</dbReference>
<evidence type="ECO:0000256" key="1">
    <source>
        <dbReference type="SAM" id="MobiDB-lite"/>
    </source>
</evidence>
<feature type="compositionally biased region" description="Polar residues" evidence="1">
    <location>
        <begin position="202"/>
        <end position="219"/>
    </location>
</feature>
<dbReference type="InterPro" id="IPR021421">
    <property type="entry name" value="DUF3071"/>
</dbReference>
<dbReference type="InterPro" id="IPR047682">
    <property type="entry name" value="SepH-like"/>
</dbReference>
<proteinExistence type="predicted"/>
<evidence type="ECO:0000313" key="3">
    <source>
        <dbReference type="EMBL" id="SCC78410.1"/>
    </source>
</evidence>
<feature type="domain" description="DUF3071" evidence="2">
    <location>
        <begin position="7"/>
        <end position="173"/>
    </location>
</feature>
<feature type="compositionally biased region" description="Basic and acidic residues" evidence="1">
    <location>
        <begin position="354"/>
        <end position="382"/>
    </location>
</feature>
<dbReference type="STRING" id="1505727.GA0061077_0248"/>
<feature type="compositionally biased region" description="Polar residues" evidence="1">
    <location>
        <begin position="234"/>
        <end position="245"/>
    </location>
</feature>
<dbReference type="OrthoDB" id="5180791at2"/>
<feature type="compositionally biased region" description="Polar residues" evidence="1">
    <location>
        <begin position="312"/>
        <end position="328"/>
    </location>
</feature>